<reference evidence="1 2" key="1">
    <citation type="submission" date="2022-05" db="EMBL/GenBank/DDBJ databases">
        <authorList>
            <consortium name="Genoscope - CEA"/>
            <person name="William W."/>
        </authorList>
    </citation>
    <scope>NUCLEOTIDE SEQUENCE [LARGE SCALE GENOMIC DNA]</scope>
</reference>
<proteinExistence type="predicted"/>
<name>A0ABN8LTU2_9CNID</name>
<dbReference type="Proteomes" id="UP001159427">
    <property type="component" value="Unassembled WGS sequence"/>
</dbReference>
<evidence type="ECO:0000313" key="1">
    <source>
        <dbReference type="EMBL" id="CAH3020690.1"/>
    </source>
</evidence>
<gene>
    <name evidence="1" type="ORF">PEVE_00008243</name>
</gene>
<keyword evidence="2" id="KW-1185">Reference proteome</keyword>
<comment type="caution">
    <text evidence="1">The sequence shown here is derived from an EMBL/GenBank/DDBJ whole genome shotgun (WGS) entry which is preliminary data.</text>
</comment>
<feature type="non-terminal residue" evidence="1">
    <location>
        <position position="46"/>
    </location>
</feature>
<protein>
    <submittedName>
        <fullName evidence="1">Uncharacterized protein</fullName>
    </submittedName>
</protein>
<organism evidence="1 2">
    <name type="scientific">Porites evermanni</name>
    <dbReference type="NCBI Taxonomy" id="104178"/>
    <lineage>
        <taxon>Eukaryota</taxon>
        <taxon>Metazoa</taxon>
        <taxon>Cnidaria</taxon>
        <taxon>Anthozoa</taxon>
        <taxon>Hexacorallia</taxon>
        <taxon>Scleractinia</taxon>
        <taxon>Fungiina</taxon>
        <taxon>Poritidae</taxon>
        <taxon>Porites</taxon>
    </lineage>
</organism>
<sequence length="46" mass="5535">MDIFESLEEKCDYWHDVPFMTKNWKKAIRDKGKAAKAYANNRIEEN</sequence>
<dbReference type="EMBL" id="CALNXI010000156">
    <property type="protein sequence ID" value="CAH3020690.1"/>
    <property type="molecule type" value="Genomic_DNA"/>
</dbReference>
<accession>A0ABN8LTU2</accession>
<evidence type="ECO:0000313" key="2">
    <source>
        <dbReference type="Proteomes" id="UP001159427"/>
    </source>
</evidence>